<reference evidence="1" key="1">
    <citation type="submission" date="2023-04" db="EMBL/GenBank/DDBJ databases">
        <title>A chromosome-level genome assembly of the parasitoid wasp Eretmocerus hayati.</title>
        <authorList>
            <person name="Zhong Y."/>
            <person name="Liu S."/>
            <person name="Liu Y."/>
        </authorList>
    </citation>
    <scope>NUCLEOTIDE SEQUENCE</scope>
    <source>
        <strain evidence="1">ZJU_SS_LIU_2023</strain>
    </source>
</reference>
<comment type="caution">
    <text evidence="1">The sequence shown here is derived from an EMBL/GenBank/DDBJ whole genome shotgun (WGS) entry which is preliminary data.</text>
</comment>
<accession>A0ACC2PXI9</accession>
<organism evidence="1 2">
    <name type="scientific">Eretmocerus hayati</name>
    <dbReference type="NCBI Taxonomy" id="131215"/>
    <lineage>
        <taxon>Eukaryota</taxon>
        <taxon>Metazoa</taxon>
        <taxon>Ecdysozoa</taxon>
        <taxon>Arthropoda</taxon>
        <taxon>Hexapoda</taxon>
        <taxon>Insecta</taxon>
        <taxon>Pterygota</taxon>
        <taxon>Neoptera</taxon>
        <taxon>Endopterygota</taxon>
        <taxon>Hymenoptera</taxon>
        <taxon>Apocrita</taxon>
        <taxon>Proctotrupomorpha</taxon>
        <taxon>Chalcidoidea</taxon>
        <taxon>Aphelinidae</taxon>
        <taxon>Aphelininae</taxon>
        <taxon>Eretmocerus</taxon>
    </lineage>
</organism>
<name>A0ACC2PXI9_9HYME</name>
<protein>
    <submittedName>
        <fullName evidence="1">Uncharacterized protein</fullName>
    </submittedName>
</protein>
<dbReference type="EMBL" id="CM056741">
    <property type="protein sequence ID" value="KAJ8686520.1"/>
    <property type="molecule type" value="Genomic_DNA"/>
</dbReference>
<feature type="non-terminal residue" evidence="1">
    <location>
        <position position="1"/>
    </location>
</feature>
<keyword evidence="2" id="KW-1185">Reference proteome</keyword>
<proteinExistence type="predicted"/>
<evidence type="ECO:0000313" key="2">
    <source>
        <dbReference type="Proteomes" id="UP001239111"/>
    </source>
</evidence>
<gene>
    <name evidence="1" type="ORF">QAD02_022314</name>
</gene>
<evidence type="ECO:0000313" key="1">
    <source>
        <dbReference type="EMBL" id="KAJ8686520.1"/>
    </source>
</evidence>
<dbReference type="Proteomes" id="UP001239111">
    <property type="component" value="Chromosome 1"/>
</dbReference>
<sequence>INLPWWGYTEEILTNFSNACLSAEASSNLIVARVCTKIDYCKSNPCIRKCCAEDEINSACTAPLKKESVKEFRTLLTNIVPPSFNISGYGLLMGQLKCLKFAAEPDDEWRIGNSGEMLLSGYDPFDLEHYCLEFMQNDPVYGYGLLPFYCFTYDHIPIDPNPRNLYEYAIKAVLALMSCCFLSALLLVYICLPSLQNLHGKTLMCHSISLLVAYACLVINMMIPFHVFDGIKYSIAHVLCKYLAYATLFSFLSAFLWLNVMCFDIWWTFGGMRGSRRWVTSATSASAKRRRFTLYCVYAWGVALVLASLPEFASRMQLGQAFDWRMGDDRCWFEYESMGEVAFFIAPITVTLLANTAFFVTTAHRCGKVKAEIKRAMASDKDPAARKFHSRRARLALSAKLFVVMGIPWLVDSTSAYMDHYVTVPRWLRGVIIAADVVNLLQGVWIFILFALKPKVYLALRERLCYRNSGSDSRENAANRRPSDTFRGRKHLEVDIGAAAGTNSSASNYTLSTSFDPGLVTPKI</sequence>